<dbReference type="OrthoDB" id="7181050at2"/>
<dbReference type="InterPro" id="IPR053710">
    <property type="entry name" value="Arylamine_NAT_domain_sf"/>
</dbReference>
<comment type="similarity">
    <text evidence="1 2">Belongs to the arylamine N-acetyltransferase family.</text>
</comment>
<dbReference type="InterPro" id="IPR038765">
    <property type="entry name" value="Papain-like_cys_pep_sf"/>
</dbReference>
<proteinExistence type="inferred from homology"/>
<dbReference type="PANTHER" id="PTHR11786:SF0">
    <property type="entry name" value="ARYLAMINE N-ACETYLTRANSFERASE 4-RELATED"/>
    <property type="match status" value="1"/>
</dbReference>
<dbReference type="Proteomes" id="UP000219356">
    <property type="component" value="Unassembled WGS sequence"/>
</dbReference>
<dbReference type="Pfam" id="PF00797">
    <property type="entry name" value="Acetyltransf_2"/>
    <property type="match status" value="1"/>
</dbReference>
<dbReference type="EMBL" id="OBEK01000003">
    <property type="protein sequence ID" value="SNZ14064.1"/>
    <property type="molecule type" value="Genomic_DNA"/>
</dbReference>
<accession>A0A285NX57</accession>
<keyword evidence="4" id="KW-1185">Reference proteome</keyword>
<evidence type="ECO:0000256" key="1">
    <source>
        <dbReference type="ARBA" id="ARBA00006547"/>
    </source>
</evidence>
<keyword evidence="3" id="KW-0808">Transferase</keyword>
<dbReference type="InterPro" id="IPR001447">
    <property type="entry name" value="Arylamine_N-AcTrfase"/>
</dbReference>
<gene>
    <name evidence="3" type="ORF">SAMN05421503_2215</name>
</gene>
<organism evidence="3 4">
    <name type="scientific">Terribacillus aidingensis</name>
    <dbReference type="NCBI Taxonomy" id="586416"/>
    <lineage>
        <taxon>Bacteria</taxon>
        <taxon>Bacillati</taxon>
        <taxon>Bacillota</taxon>
        <taxon>Bacilli</taxon>
        <taxon>Bacillales</taxon>
        <taxon>Bacillaceae</taxon>
        <taxon>Terribacillus</taxon>
    </lineage>
</organism>
<reference evidence="4" key="1">
    <citation type="submission" date="2017-09" db="EMBL/GenBank/DDBJ databases">
        <authorList>
            <person name="Varghese N."/>
            <person name="Submissions S."/>
        </authorList>
    </citation>
    <scope>NUCLEOTIDE SEQUENCE [LARGE SCALE GENOMIC DNA]</scope>
    <source>
        <strain evidence="4">CGMCC 1.8913</strain>
    </source>
</reference>
<sequence>MQLFKALLEQRIGLTEEVTLASMPIFLEKFSQAIPFENLRIINQQASPLTKTDLHKKILLRNEGGVCYELNSLLYYYLLEEGWSVTMLTACIYNQQENVWSATGNTHVIILLEHYGKKYIVDAGFGANIPLAPVPLDGQTVSTPNGQFRIKQKDMFSILELKLSNRDYEWRTGYRFLEANKITDLKQLNHIQKIIETDAASPFNKSPLLTKRTTAGSSTLTPNSFSEWNNGAAVKQTINEETYYMLLNAKFNM</sequence>
<dbReference type="RefSeq" id="WP_097042106.1">
    <property type="nucleotide sequence ID" value="NZ_OBEK01000003.1"/>
</dbReference>
<name>A0A285NX57_9BACI</name>
<protein>
    <submittedName>
        <fullName evidence="3">N-hydroxyarylamine O-acetyltransferase</fullName>
    </submittedName>
</protein>
<dbReference type="Gene3D" id="3.30.2140.20">
    <property type="match status" value="1"/>
</dbReference>
<dbReference type="SUPFAM" id="SSF54001">
    <property type="entry name" value="Cysteine proteinases"/>
    <property type="match status" value="1"/>
</dbReference>
<dbReference type="GO" id="GO:0016407">
    <property type="term" value="F:acetyltransferase activity"/>
    <property type="evidence" value="ECO:0007669"/>
    <property type="project" value="InterPro"/>
</dbReference>
<dbReference type="PANTHER" id="PTHR11786">
    <property type="entry name" value="N-HYDROXYARYLAMINE O-ACETYLTRANSFERASE"/>
    <property type="match status" value="1"/>
</dbReference>
<evidence type="ECO:0000256" key="2">
    <source>
        <dbReference type="RuleBase" id="RU003452"/>
    </source>
</evidence>
<dbReference type="AlphaFoldDB" id="A0A285NX57"/>
<dbReference type="PRINTS" id="PR01543">
    <property type="entry name" value="ANATRNSFRASE"/>
</dbReference>
<evidence type="ECO:0000313" key="3">
    <source>
        <dbReference type="EMBL" id="SNZ14064.1"/>
    </source>
</evidence>
<evidence type="ECO:0000313" key="4">
    <source>
        <dbReference type="Proteomes" id="UP000219356"/>
    </source>
</evidence>